<dbReference type="AlphaFoldDB" id="A0A9D1P380"/>
<keyword evidence="1" id="KW-0812">Transmembrane</keyword>
<evidence type="ECO:0000313" key="2">
    <source>
        <dbReference type="EMBL" id="HIV24859.1"/>
    </source>
</evidence>
<evidence type="ECO:0000256" key="1">
    <source>
        <dbReference type="SAM" id="Phobius"/>
    </source>
</evidence>
<dbReference type="Proteomes" id="UP000824169">
    <property type="component" value="Unassembled WGS sequence"/>
</dbReference>
<sequence length="197" mass="20893">MRNKKTLTMVQIAILIAVLLVMSFTPLGYLRIGVLAISLLTIPVVIGAMLIGPEAGALLGLIFGLTSFAQCFGADAFGTTLLNLNPFGAFFMCVPTRMLMGYLAGVIFKGVHRVDRTRTVSYFVGGLAGAVLNTVFFMGALLVFFWNTPYIQEMSGGKGIWAFLLVMVGVNGVVEALVCCAAGGAISKAVSKALKRE</sequence>
<feature type="transmembrane region" description="Helical" evidence="1">
    <location>
        <begin position="7"/>
        <end position="24"/>
    </location>
</feature>
<feature type="transmembrane region" description="Helical" evidence="1">
    <location>
        <begin position="159"/>
        <end position="186"/>
    </location>
</feature>
<organism evidence="2 3">
    <name type="scientific">Candidatus Scatomonas pullistercoris</name>
    <dbReference type="NCBI Taxonomy" id="2840920"/>
    <lineage>
        <taxon>Bacteria</taxon>
        <taxon>Bacillati</taxon>
        <taxon>Bacillota</taxon>
        <taxon>Clostridia</taxon>
        <taxon>Lachnospirales</taxon>
        <taxon>Lachnospiraceae</taxon>
        <taxon>Lachnospiraceae incertae sedis</taxon>
        <taxon>Candidatus Scatomonas</taxon>
    </lineage>
</organism>
<dbReference type="Gene3D" id="1.10.1760.20">
    <property type="match status" value="1"/>
</dbReference>
<evidence type="ECO:0000313" key="3">
    <source>
        <dbReference type="Proteomes" id="UP000824169"/>
    </source>
</evidence>
<reference evidence="2" key="2">
    <citation type="journal article" date="2021" name="PeerJ">
        <title>Extensive microbial diversity within the chicken gut microbiome revealed by metagenomics and culture.</title>
        <authorList>
            <person name="Gilroy R."/>
            <person name="Ravi A."/>
            <person name="Getino M."/>
            <person name="Pursley I."/>
            <person name="Horton D.L."/>
            <person name="Alikhan N.F."/>
            <person name="Baker D."/>
            <person name="Gharbi K."/>
            <person name="Hall N."/>
            <person name="Watson M."/>
            <person name="Adriaenssens E.M."/>
            <person name="Foster-Nyarko E."/>
            <person name="Jarju S."/>
            <person name="Secka A."/>
            <person name="Antonio M."/>
            <person name="Oren A."/>
            <person name="Chaudhuri R.R."/>
            <person name="La Ragione R."/>
            <person name="Hildebrand F."/>
            <person name="Pallen M.J."/>
        </authorList>
    </citation>
    <scope>NUCLEOTIDE SEQUENCE</scope>
    <source>
        <strain evidence="2">CHK188-20938</strain>
    </source>
</reference>
<keyword evidence="1" id="KW-1133">Transmembrane helix</keyword>
<reference evidence="2" key="1">
    <citation type="submission" date="2020-10" db="EMBL/GenBank/DDBJ databases">
        <authorList>
            <person name="Gilroy R."/>
        </authorList>
    </citation>
    <scope>NUCLEOTIDE SEQUENCE</scope>
    <source>
        <strain evidence="2">CHK188-20938</strain>
    </source>
</reference>
<feature type="transmembrane region" description="Helical" evidence="1">
    <location>
        <begin position="87"/>
        <end position="108"/>
    </location>
</feature>
<feature type="transmembrane region" description="Helical" evidence="1">
    <location>
        <begin position="58"/>
        <end position="81"/>
    </location>
</feature>
<dbReference type="Pfam" id="PF12822">
    <property type="entry name" value="ECF_trnsprt"/>
    <property type="match status" value="1"/>
</dbReference>
<comment type="caution">
    <text evidence="2">The sequence shown here is derived from an EMBL/GenBank/DDBJ whole genome shotgun (WGS) entry which is preliminary data.</text>
</comment>
<gene>
    <name evidence="2" type="ORF">IAB71_03590</name>
</gene>
<feature type="transmembrane region" description="Helical" evidence="1">
    <location>
        <begin position="30"/>
        <end position="51"/>
    </location>
</feature>
<name>A0A9D1P380_9FIRM</name>
<keyword evidence="1" id="KW-0472">Membrane</keyword>
<dbReference type="InterPro" id="IPR024529">
    <property type="entry name" value="ECF_trnsprt_substrate-spec"/>
</dbReference>
<proteinExistence type="predicted"/>
<dbReference type="EMBL" id="DVOO01000011">
    <property type="protein sequence ID" value="HIV24859.1"/>
    <property type="molecule type" value="Genomic_DNA"/>
</dbReference>
<feature type="transmembrane region" description="Helical" evidence="1">
    <location>
        <begin position="120"/>
        <end position="147"/>
    </location>
</feature>
<accession>A0A9D1P380</accession>
<dbReference type="GO" id="GO:0022857">
    <property type="term" value="F:transmembrane transporter activity"/>
    <property type="evidence" value="ECO:0007669"/>
    <property type="project" value="InterPro"/>
</dbReference>
<protein>
    <submittedName>
        <fullName evidence="2">ECF transporter S component</fullName>
    </submittedName>
</protein>